<dbReference type="EMBL" id="CP005286">
    <property type="protein sequence ID" value="AJE33705.1"/>
    <property type="molecule type" value="Genomic_DNA"/>
</dbReference>
<keyword evidence="8" id="KW-1185">Reference proteome</keyword>
<feature type="domain" description="Tyr recombinase" evidence="5">
    <location>
        <begin position="156"/>
        <end position="340"/>
    </location>
</feature>
<dbReference type="PROSITE" id="PS51900">
    <property type="entry name" value="CB"/>
    <property type="match status" value="1"/>
</dbReference>
<dbReference type="GO" id="GO:0006310">
    <property type="term" value="P:DNA recombination"/>
    <property type="evidence" value="ECO:0007669"/>
    <property type="project" value="UniProtKB-KW"/>
</dbReference>
<dbReference type="AlphaFoldDB" id="A0A0B5D403"/>
<feature type="domain" description="Core-binding (CB)" evidence="6">
    <location>
        <begin position="46"/>
        <end position="135"/>
    </location>
</feature>
<dbReference type="CDD" id="cd01189">
    <property type="entry name" value="INT_ICEBs1_C_like"/>
    <property type="match status" value="1"/>
</dbReference>
<proteinExistence type="inferred from homology"/>
<dbReference type="Gene3D" id="1.10.150.130">
    <property type="match status" value="1"/>
</dbReference>
<keyword evidence="3" id="KW-0233">DNA recombination</keyword>
<dbReference type="STRING" id="1223515.B842_09280"/>
<dbReference type="InterPro" id="IPR010998">
    <property type="entry name" value="Integrase_recombinase_N"/>
</dbReference>
<evidence type="ECO:0000256" key="2">
    <source>
        <dbReference type="ARBA" id="ARBA00023125"/>
    </source>
</evidence>
<dbReference type="GO" id="GO:0015074">
    <property type="term" value="P:DNA integration"/>
    <property type="evidence" value="ECO:0007669"/>
    <property type="project" value="InterPro"/>
</dbReference>
<dbReference type="KEGG" id="chm:B842_09280"/>
<dbReference type="InterPro" id="IPR050090">
    <property type="entry name" value="Tyrosine_recombinase_XerCD"/>
</dbReference>
<comment type="similarity">
    <text evidence="1">Belongs to the 'phage' integrase family.</text>
</comment>
<dbReference type="PANTHER" id="PTHR30349">
    <property type="entry name" value="PHAGE INTEGRASE-RELATED"/>
    <property type="match status" value="1"/>
</dbReference>
<organism evidence="7 8">
    <name type="scientific">Corynebacterium humireducens NBRC 106098 = DSM 45392</name>
    <dbReference type="NCBI Taxonomy" id="1223515"/>
    <lineage>
        <taxon>Bacteria</taxon>
        <taxon>Bacillati</taxon>
        <taxon>Actinomycetota</taxon>
        <taxon>Actinomycetes</taxon>
        <taxon>Mycobacteriales</taxon>
        <taxon>Corynebacteriaceae</taxon>
        <taxon>Corynebacterium</taxon>
    </lineage>
</organism>
<dbReference type="Pfam" id="PF13102">
    <property type="entry name" value="Phage_int_SAM_5"/>
    <property type="match status" value="1"/>
</dbReference>
<dbReference type="Pfam" id="PF14657">
    <property type="entry name" value="Arm-DNA-bind_4"/>
    <property type="match status" value="1"/>
</dbReference>
<dbReference type="InterPro" id="IPR025269">
    <property type="entry name" value="SAM-like_dom"/>
</dbReference>
<dbReference type="PANTHER" id="PTHR30349:SF64">
    <property type="entry name" value="PROPHAGE INTEGRASE INTD-RELATED"/>
    <property type="match status" value="1"/>
</dbReference>
<evidence type="ECO:0000313" key="8">
    <source>
        <dbReference type="Proteomes" id="UP000031524"/>
    </source>
</evidence>
<dbReference type="InterPro" id="IPR013762">
    <property type="entry name" value="Integrase-like_cat_sf"/>
</dbReference>
<dbReference type="Proteomes" id="UP000031524">
    <property type="component" value="Chromosome"/>
</dbReference>
<evidence type="ECO:0000256" key="3">
    <source>
        <dbReference type="ARBA" id="ARBA00023172"/>
    </source>
</evidence>
<dbReference type="HOGENOM" id="CLU_027562_17_5_11"/>
<dbReference type="InterPro" id="IPR011010">
    <property type="entry name" value="DNA_brk_join_enz"/>
</dbReference>
<name>A0A0B5D403_9CORY</name>
<evidence type="ECO:0000313" key="7">
    <source>
        <dbReference type="EMBL" id="AJE33705.1"/>
    </source>
</evidence>
<evidence type="ECO:0000256" key="1">
    <source>
        <dbReference type="ARBA" id="ARBA00008857"/>
    </source>
</evidence>
<protein>
    <submittedName>
        <fullName evidence="7">Integrase family protein</fullName>
    </submittedName>
</protein>
<reference evidence="7 8" key="1">
    <citation type="submission" date="2013-04" db="EMBL/GenBank/DDBJ databases">
        <title>Complete genome sequence of Corynebacterium humireducens DSM 45392(T), isolated from a wastewater-fed microbial fuel cell.</title>
        <authorList>
            <person name="Ruckert C."/>
            <person name="Albersmeier A."/>
            <person name="Kalinowski J."/>
        </authorList>
    </citation>
    <scope>NUCLEOTIDE SEQUENCE [LARGE SCALE GENOMIC DNA]</scope>
    <source>
        <strain evidence="8">MFC-5</strain>
    </source>
</reference>
<dbReference type="InterPro" id="IPR044068">
    <property type="entry name" value="CB"/>
</dbReference>
<gene>
    <name evidence="7" type="ORF">B842_09280</name>
</gene>
<evidence type="ECO:0000256" key="4">
    <source>
        <dbReference type="PROSITE-ProRule" id="PRU01248"/>
    </source>
</evidence>
<dbReference type="GO" id="GO:0003677">
    <property type="term" value="F:DNA binding"/>
    <property type="evidence" value="ECO:0007669"/>
    <property type="project" value="UniProtKB-UniRule"/>
</dbReference>
<evidence type="ECO:0000259" key="5">
    <source>
        <dbReference type="PROSITE" id="PS51898"/>
    </source>
</evidence>
<dbReference type="Gene3D" id="1.10.443.10">
    <property type="entry name" value="Intergrase catalytic core"/>
    <property type="match status" value="1"/>
</dbReference>
<dbReference type="PROSITE" id="PS51898">
    <property type="entry name" value="TYR_RECOMBINASE"/>
    <property type="match status" value="1"/>
</dbReference>
<dbReference type="SUPFAM" id="SSF56349">
    <property type="entry name" value="DNA breaking-rejoining enzymes"/>
    <property type="match status" value="1"/>
</dbReference>
<sequence>MRYRTPDRRSTDKRGFKTKRDAQDWLAANTVQINTGTWRPPAAGKITVNEAAQAWLAAKSATVAPKTLTAYEQAVNRIKTIGTIGRVRLVDVDHEVVEQWVIDMSLHTVRGGKRMAPKTIRNTFSVLSGVMKRAIRDKRIPANPCEGVDLPKVTTRDKTILSPADVATMAAAAGDYSDHVNALAMAGLRWGELAGLQVQDVDLDRRRLQINRQITENKGKLIEGPPKHDKRRTVPIIRPLAAILETRVEGKTRDELVFPTTGGAAMWPGNARRDWFDPAATAAGYPKLTPHELRHTFASVAISAGANVKALQHALGHHSAAFTLDEYGHLFPDDMDTFVNAMSSRFTTECGQNVGTEKETGHDG</sequence>
<dbReference type="Pfam" id="PF00589">
    <property type="entry name" value="Phage_integrase"/>
    <property type="match status" value="1"/>
</dbReference>
<dbReference type="InterPro" id="IPR002104">
    <property type="entry name" value="Integrase_catalytic"/>
</dbReference>
<keyword evidence="2 4" id="KW-0238">DNA-binding</keyword>
<evidence type="ECO:0000259" key="6">
    <source>
        <dbReference type="PROSITE" id="PS51900"/>
    </source>
</evidence>
<accession>A0A0B5D403</accession>
<dbReference type="InterPro" id="IPR028259">
    <property type="entry name" value="AP2-like_int_N"/>
</dbReference>